<feature type="compositionally biased region" description="Basic and acidic residues" evidence="1">
    <location>
        <begin position="1"/>
        <end position="12"/>
    </location>
</feature>
<feature type="region of interest" description="Disordered" evidence="1">
    <location>
        <begin position="1"/>
        <end position="25"/>
    </location>
</feature>
<accession>A0A1Q9CQ53</accession>
<proteinExistence type="predicted"/>
<keyword evidence="3" id="KW-1185">Reference proteome</keyword>
<protein>
    <submittedName>
        <fullName evidence="2">Uncharacterized protein</fullName>
    </submittedName>
</protein>
<dbReference type="EMBL" id="LSRX01000999">
    <property type="protein sequence ID" value="OLP85041.1"/>
    <property type="molecule type" value="Genomic_DNA"/>
</dbReference>
<dbReference type="AlphaFoldDB" id="A0A1Q9CQ53"/>
<evidence type="ECO:0000313" key="3">
    <source>
        <dbReference type="Proteomes" id="UP000186817"/>
    </source>
</evidence>
<sequence>MGAREGRPKLMEDGGGDGNPKKWGQFTSLANPSGDCHFGFVKVVVDVVSRGIVQGDYRRNELLRSLEFAKGLNQSLAVNSVEGLFEVKAKYSPTDAKVVLSTGFNPRAQCESTRGRFSNDVVIFAHPGVDSGKRICDVSLRKIGKLRHPCKLGPNMLEEDSVRSGMLCKGLLKQGRNKAIMLILIGGELAIVILKENPIAGCPRGQFFDHLIDFALVALLGSILCELEEVQNFLAFSRVAGFRGLLGFQVVTDCGPPRSEQAPRAFGLDRRVSSLLPEPPEMLDHFVLFGRRLFNSREGFLTGLEKDLINVNFALRGALNTLLNPFGNRFPQILCPLVWASRRFIQPCSVNRCDSSFARGQQEMIHDSEIGLESKVPNVQPPRPAAWRLSHVLLGYPLY</sequence>
<dbReference type="OrthoDB" id="10271049at2759"/>
<gene>
    <name evidence="2" type="ORF">AK812_SmicGene34018</name>
</gene>
<comment type="caution">
    <text evidence="2">The sequence shown here is derived from an EMBL/GenBank/DDBJ whole genome shotgun (WGS) entry which is preliminary data.</text>
</comment>
<reference evidence="2 3" key="1">
    <citation type="submission" date="2016-02" db="EMBL/GenBank/DDBJ databases">
        <title>Genome analysis of coral dinoflagellate symbionts highlights evolutionary adaptations to a symbiotic lifestyle.</title>
        <authorList>
            <person name="Aranda M."/>
            <person name="Li Y."/>
            <person name="Liew Y.J."/>
            <person name="Baumgarten S."/>
            <person name="Simakov O."/>
            <person name="Wilson M."/>
            <person name="Piel J."/>
            <person name="Ashoor H."/>
            <person name="Bougouffa S."/>
            <person name="Bajic V.B."/>
            <person name="Ryu T."/>
            <person name="Ravasi T."/>
            <person name="Bayer T."/>
            <person name="Micklem G."/>
            <person name="Kim H."/>
            <person name="Bhak J."/>
            <person name="Lajeunesse T.C."/>
            <person name="Voolstra C.R."/>
        </authorList>
    </citation>
    <scope>NUCLEOTIDE SEQUENCE [LARGE SCALE GENOMIC DNA]</scope>
    <source>
        <strain evidence="2 3">CCMP2467</strain>
    </source>
</reference>
<dbReference type="Proteomes" id="UP000186817">
    <property type="component" value="Unassembled WGS sequence"/>
</dbReference>
<evidence type="ECO:0000313" key="2">
    <source>
        <dbReference type="EMBL" id="OLP85041.1"/>
    </source>
</evidence>
<evidence type="ECO:0000256" key="1">
    <source>
        <dbReference type="SAM" id="MobiDB-lite"/>
    </source>
</evidence>
<organism evidence="2 3">
    <name type="scientific">Symbiodinium microadriaticum</name>
    <name type="common">Dinoflagellate</name>
    <name type="synonym">Zooxanthella microadriatica</name>
    <dbReference type="NCBI Taxonomy" id="2951"/>
    <lineage>
        <taxon>Eukaryota</taxon>
        <taxon>Sar</taxon>
        <taxon>Alveolata</taxon>
        <taxon>Dinophyceae</taxon>
        <taxon>Suessiales</taxon>
        <taxon>Symbiodiniaceae</taxon>
        <taxon>Symbiodinium</taxon>
    </lineage>
</organism>
<name>A0A1Q9CQ53_SYMMI</name>